<dbReference type="Pfam" id="PF06964">
    <property type="entry name" value="Alpha-L-AF_C"/>
    <property type="match status" value="1"/>
</dbReference>
<reference evidence="8 9" key="1">
    <citation type="submission" date="2024-01" db="EMBL/GenBank/DDBJ databases">
        <title>The genomes of 5 underutilized Papilionoideae crops provide insights into root nodulation and disease resistanc.</title>
        <authorList>
            <person name="Jiang F."/>
        </authorList>
    </citation>
    <scope>NUCLEOTIDE SEQUENCE [LARGE SCALE GENOMIC DNA]</scope>
    <source>
        <strain evidence="8">DUOXIRENSHENG_FW03</strain>
        <tissue evidence="8">Leaves</tissue>
    </source>
</reference>
<comment type="similarity">
    <text evidence="2">Belongs to the glycosyl hydrolase 51 family.</text>
</comment>
<evidence type="ECO:0000256" key="5">
    <source>
        <dbReference type="ARBA" id="ARBA00022801"/>
    </source>
</evidence>
<dbReference type="AlphaFoldDB" id="A0AAN9XKZ5"/>
<dbReference type="Gene3D" id="2.60.40.1180">
    <property type="entry name" value="Golgi alpha-mannosidase II"/>
    <property type="match status" value="1"/>
</dbReference>
<dbReference type="PROSITE" id="PS51257">
    <property type="entry name" value="PROKAR_LIPOPROTEIN"/>
    <property type="match status" value="1"/>
</dbReference>
<comment type="catalytic activity">
    <reaction evidence="1">
        <text>Hydrolysis of terminal non-reducing alpha-L-arabinofuranoside residues in alpha-L-arabinosides.</text>
        <dbReference type="EC" id="3.2.1.55"/>
    </reaction>
</comment>
<proteinExistence type="inferred from homology"/>
<organism evidence="8 9">
    <name type="scientific">Psophocarpus tetragonolobus</name>
    <name type="common">Winged bean</name>
    <name type="synonym">Dolichos tetragonolobus</name>
    <dbReference type="NCBI Taxonomy" id="3891"/>
    <lineage>
        <taxon>Eukaryota</taxon>
        <taxon>Viridiplantae</taxon>
        <taxon>Streptophyta</taxon>
        <taxon>Embryophyta</taxon>
        <taxon>Tracheophyta</taxon>
        <taxon>Spermatophyta</taxon>
        <taxon>Magnoliopsida</taxon>
        <taxon>eudicotyledons</taxon>
        <taxon>Gunneridae</taxon>
        <taxon>Pentapetalae</taxon>
        <taxon>rosids</taxon>
        <taxon>fabids</taxon>
        <taxon>Fabales</taxon>
        <taxon>Fabaceae</taxon>
        <taxon>Papilionoideae</taxon>
        <taxon>50 kb inversion clade</taxon>
        <taxon>NPAAA clade</taxon>
        <taxon>indigoferoid/millettioid clade</taxon>
        <taxon>Phaseoleae</taxon>
        <taxon>Psophocarpus</taxon>
    </lineage>
</organism>
<protein>
    <recommendedName>
        <fullName evidence="3">non-reducing end alpha-L-arabinofuranosidase</fullName>
        <ecNumber evidence="3">3.2.1.55</ecNumber>
    </recommendedName>
</protein>
<evidence type="ECO:0000259" key="7">
    <source>
        <dbReference type="SMART" id="SM00813"/>
    </source>
</evidence>
<dbReference type="Gene3D" id="2.60.120.260">
    <property type="entry name" value="Galactose-binding domain-like"/>
    <property type="match status" value="1"/>
</dbReference>
<feature type="domain" description="Alpha-L-arabinofuranosidase C-terminal" evidence="7">
    <location>
        <begin position="455"/>
        <end position="642"/>
    </location>
</feature>
<dbReference type="InterPro" id="IPR051563">
    <property type="entry name" value="Glycosyl_Hydrolase_51"/>
</dbReference>
<keyword evidence="9" id="KW-1185">Reference proteome</keyword>
<dbReference type="EMBL" id="JAYMYS010000004">
    <property type="protein sequence ID" value="KAK7396088.1"/>
    <property type="molecule type" value="Genomic_DNA"/>
</dbReference>
<dbReference type="GO" id="GO:0046373">
    <property type="term" value="P:L-arabinose metabolic process"/>
    <property type="evidence" value="ECO:0007669"/>
    <property type="project" value="InterPro"/>
</dbReference>
<dbReference type="InterPro" id="IPR055235">
    <property type="entry name" value="ASD1_cat"/>
</dbReference>
<evidence type="ECO:0000313" key="9">
    <source>
        <dbReference type="Proteomes" id="UP001386955"/>
    </source>
</evidence>
<name>A0AAN9XKZ5_PSOTE</name>
<dbReference type="SUPFAM" id="SSF51011">
    <property type="entry name" value="Glycosyl hydrolase domain"/>
    <property type="match status" value="1"/>
</dbReference>
<dbReference type="Pfam" id="PF22848">
    <property type="entry name" value="ASD1_dom"/>
    <property type="match status" value="1"/>
</dbReference>
<dbReference type="PANTHER" id="PTHR31776:SF13">
    <property type="entry name" value="NON-REDUCING END ALPHA-L-ARABINOFURANOSIDASE"/>
    <property type="match status" value="1"/>
</dbReference>
<sequence length="652" mass="72546">MIFSKSCSTFLWLCLVIVACFALQGCAYDNQTSTLVVDASDLSGRPIPDTLFGIFFEEINHAGAGGLWAELVNNRGFEAGGTQVPSNIAPWTIVGHESAIFLQTELSSCFERNKVALKMDVVCENCPSGGVGVSNPGFWGMNIVQWKKYKVVFFVTSTGSLDITVSFRKNEDGGILASRNIKASASEVSNWKRMETILVADASCSNSSLYLTTTKKGVIWLDQVSAMPVDTYKGHGFRSDLVNMLLELKPAFLRFPGGCFIEGETLRNAFRWKDSVGPWEERPGHFGDVWSYWTDDAFGYFEGLQLAEDIGARPLWVFNNGISHTDEIDTRVITPFVQEALEGIEFARGAATSKWGSLRASMGHPEPFDLKYVAIGNEDCWKKNYRGSYLAFYYAIRHVYPDIQIISNCDASSKPLDHPADIYDYHTYPLDSQIMFNNARVFDKTPRNGPKAFVSEYALIGNKQAKFGTLLGAVSEAGFLIGLERNSDHVIMASYAPLFVNAYDRKWNPDAIVFNSDQVYGTPSYWVQLMFRESNGATLLRSQLQTPDPNFVAASAILWKNPQDKKTYLKIKVANVGNKQVNLKISLNGFESSNTTKPAKTVLTSADALDENSFANPKKIVPKRNPLQSYSNEIYEILPPVSLTVFDLLKNQ</sequence>
<dbReference type="SUPFAM" id="SSF51445">
    <property type="entry name" value="(Trans)glycosidases"/>
    <property type="match status" value="1"/>
</dbReference>
<dbReference type="InterPro" id="IPR017853">
    <property type="entry name" value="GH"/>
</dbReference>
<dbReference type="PANTHER" id="PTHR31776">
    <property type="entry name" value="ALPHA-L-ARABINOFURANOSIDASE 1"/>
    <property type="match status" value="1"/>
</dbReference>
<feature type="chain" id="PRO_5042871116" description="non-reducing end alpha-L-arabinofuranosidase" evidence="6">
    <location>
        <begin position="23"/>
        <end position="652"/>
    </location>
</feature>
<dbReference type="EC" id="3.2.1.55" evidence="3"/>
<feature type="signal peptide" evidence="6">
    <location>
        <begin position="1"/>
        <end position="22"/>
    </location>
</feature>
<keyword evidence="5" id="KW-0378">Hydrolase</keyword>
<dbReference type="InterPro" id="IPR013780">
    <property type="entry name" value="Glyco_hydro_b"/>
</dbReference>
<dbReference type="Proteomes" id="UP001386955">
    <property type="component" value="Unassembled WGS sequence"/>
</dbReference>
<comment type="caution">
    <text evidence="8">The sequence shown here is derived from an EMBL/GenBank/DDBJ whole genome shotgun (WGS) entry which is preliminary data.</text>
</comment>
<evidence type="ECO:0000256" key="1">
    <source>
        <dbReference type="ARBA" id="ARBA00001462"/>
    </source>
</evidence>
<evidence type="ECO:0000313" key="8">
    <source>
        <dbReference type="EMBL" id="KAK7396088.1"/>
    </source>
</evidence>
<dbReference type="GO" id="GO:0046556">
    <property type="term" value="F:alpha-L-arabinofuranosidase activity"/>
    <property type="evidence" value="ECO:0007669"/>
    <property type="project" value="UniProtKB-EC"/>
</dbReference>
<dbReference type="FunFam" id="3.20.20.80:FF:000025">
    <property type="entry name" value="Alpha-L-arabinofuranosidase 1"/>
    <property type="match status" value="1"/>
</dbReference>
<keyword evidence="4 6" id="KW-0732">Signal</keyword>
<evidence type="ECO:0000256" key="4">
    <source>
        <dbReference type="ARBA" id="ARBA00022729"/>
    </source>
</evidence>
<dbReference type="InterPro" id="IPR010720">
    <property type="entry name" value="Alpha-L-AF_C"/>
</dbReference>
<evidence type="ECO:0000256" key="2">
    <source>
        <dbReference type="ARBA" id="ARBA00007186"/>
    </source>
</evidence>
<accession>A0AAN9XKZ5</accession>
<dbReference type="SMART" id="SM00813">
    <property type="entry name" value="Alpha-L-AF_C"/>
    <property type="match status" value="1"/>
</dbReference>
<dbReference type="Gene3D" id="3.20.20.80">
    <property type="entry name" value="Glycosidases"/>
    <property type="match status" value="1"/>
</dbReference>
<evidence type="ECO:0000256" key="3">
    <source>
        <dbReference type="ARBA" id="ARBA00012670"/>
    </source>
</evidence>
<evidence type="ECO:0000256" key="6">
    <source>
        <dbReference type="SAM" id="SignalP"/>
    </source>
</evidence>
<gene>
    <name evidence="8" type="ORF">VNO78_16836</name>
</gene>